<evidence type="ECO:0000256" key="1">
    <source>
        <dbReference type="ARBA" id="ARBA00004123"/>
    </source>
</evidence>
<keyword evidence="10" id="KW-0539">Nucleus</keyword>
<dbReference type="NCBIfam" id="TIGR00797">
    <property type="entry name" value="matE"/>
    <property type="match status" value="1"/>
</dbReference>
<dbReference type="PANTHER" id="PTHR15651:SF7">
    <property type="entry name" value="ARMADILLO REPEAT-CONTAINING PROTEIN 8"/>
    <property type="match status" value="1"/>
</dbReference>
<comment type="similarity">
    <text evidence="4 11">Belongs to the multi antimicrobial extrusion (MATE) (TC 2.A.66.1) family.</text>
</comment>
<evidence type="ECO:0000256" key="3">
    <source>
        <dbReference type="ARBA" id="ARBA00004496"/>
    </source>
</evidence>
<dbReference type="Gene3D" id="1.25.10.10">
    <property type="entry name" value="Leucine-rich Repeat Variant"/>
    <property type="match status" value="2"/>
</dbReference>
<feature type="transmembrane region" description="Helical" evidence="11">
    <location>
        <begin position="429"/>
        <end position="450"/>
    </location>
</feature>
<keyword evidence="7" id="KW-0677">Repeat</keyword>
<feature type="transmembrane region" description="Helical" evidence="11">
    <location>
        <begin position="462"/>
        <end position="482"/>
    </location>
</feature>
<dbReference type="Pfam" id="PF01554">
    <property type="entry name" value="MatE"/>
    <property type="match status" value="2"/>
</dbReference>
<dbReference type="AlphaFoldDB" id="A0A7G2DZX9"/>
<evidence type="ECO:0000256" key="11">
    <source>
        <dbReference type="RuleBase" id="RU004914"/>
    </source>
</evidence>
<dbReference type="InterPro" id="IPR044644">
    <property type="entry name" value="DinF-like"/>
</dbReference>
<dbReference type="Proteomes" id="UP000516314">
    <property type="component" value="Chromosome 1"/>
</dbReference>
<evidence type="ECO:0000256" key="10">
    <source>
        <dbReference type="ARBA" id="ARBA00023242"/>
    </source>
</evidence>
<dbReference type="GO" id="GO:0015297">
    <property type="term" value="F:antiporter activity"/>
    <property type="evidence" value="ECO:0007669"/>
    <property type="project" value="InterPro"/>
</dbReference>
<dbReference type="CDD" id="cd13136">
    <property type="entry name" value="MATE_DinF_like"/>
    <property type="match status" value="1"/>
</dbReference>
<feature type="transmembrane region" description="Helical" evidence="11">
    <location>
        <begin position="223"/>
        <end position="244"/>
    </location>
</feature>
<dbReference type="EMBL" id="LR881466">
    <property type="protein sequence ID" value="CAD5315220.1"/>
    <property type="molecule type" value="Genomic_DNA"/>
</dbReference>
<feature type="transmembrane region" description="Helical" evidence="11">
    <location>
        <begin position="179"/>
        <end position="202"/>
    </location>
</feature>
<feature type="transmembrane region" description="Helical" evidence="11">
    <location>
        <begin position="488"/>
        <end position="510"/>
    </location>
</feature>
<feature type="transmembrane region" description="Helical" evidence="11">
    <location>
        <begin position="356"/>
        <end position="376"/>
    </location>
</feature>
<feature type="transmembrane region" description="Helical" evidence="11">
    <location>
        <begin position="73"/>
        <end position="91"/>
    </location>
</feature>
<feature type="transmembrane region" description="Helical" evidence="11">
    <location>
        <begin position="397"/>
        <end position="417"/>
    </location>
</feature>
<evidence type="ECO:0000256" key="8">
    <source>
        <dbReference type="ARBA" id="ARBA00022989"/>
    </source>
</evidence>
<reference evidence="12 13" key="1">
    <citation type="submission" date="2020-09" db="EMBL/GenBank/DDBJ databases">
        <authorList>
            <person name="Ashkenazy H."/>
        </authorList>
    </citation>
    <scope>NUCLEOTIDE SEQUENCE [LARGE SCALE GENOMIC DNA]</scope>
    <source>
        <strain evidence="13">cv. Cdm-0</strain>
    </source>
</reference>
<comment type="subcellular location">
    <subcellularLocation>
        <location evidence="3">Cytoplasm</location>
    </subcellularLocation>
    <subcellularLocation>
        <location evidence="2">Membrane</location>
        <topology evidence="2">Multi-pass membrane protein</topology>
    </subcellularLocation>
    <subcellularLocation>
        <location evidence="1">Nucleus</location>
    </subcellularLocation>
</comment>
<organism evidence="12 13">
    <name type="scientific">Arabidopsis thaliana</name>
    <name type="common">Mouse-ear cress</name>
    <dbReference type="NCBI Taxonomy" id="3702"/>
    <lineage>
        <taxon>Eukaryota</taxon>
        <taxon>Viridiplantae</taxon>
        <taxon>Streptophyta</taxon>
        <taxon>Embryophyta</taxon>
        <taxon>Tracheophyta</taxon>
        <taxon>Spermatophyta</taxon>
        <taxon>Magnoliopsida</taxon>
        <taxon>eudicotyledons</taxon>
        <taxon>Gunneridae</taxon>
        <taxon>Pentapetalae</taxon>
        <taxon>rosids</taxon>
        <taxon>malvids</taxon>
        <taxon>Brassicales</taxon>
        <taxon>Brassicaceae</taxon>
        <taxon>Camelineae</taxon>
        <taxon>Arabidopsis</taxon>
    </lineage>
</organism>
<dbReference type="InterPro" id="IPR000225">
    <property type="entry name" value="Armadillo"/>
</dbReference>
<evidence type="ECO:0000256" key="6">
    <source>
        <dbReference type="ARBA" id="ARBA00022692"/>
    </source>
</evidence>
<dbReference type="SUPFAM" id="SSF48371">
    <property type="entry name" value="ARM repeat"/>
    <property type="match status" value="1"/>
</dbReference>
<dbReference type="GO" id="GO:0042910">
    <property type="term" value="F:xenobiotic transmembrane transporter activity"/>
    <property type="evidence" value="ECO:0007669"/>
    <property type="project" value="InterPro"/>
</dbReference>
<sequence>MMSEDGYNTDFPRNPLYIFFSDFRSVLKFDELGLEIARIALPAALALTADPIASLVDTAFIGQIGNNKNNNSFHLFILAAVGVSIALFNQVSRIAIFPLVSITTSFVAEEDACSSQQDTVRDHKECIEIGINNPTEETKELIPEKHKDSLSDEFKTSSSIFSISKSPAKKRNIPSASSALIIGGVLGLFQAVFLISAAKPLLSFMGVKHDSPMMRPSQRYLSLRSLGAPAVLLSLAAQGVFRGFKDTTTPLFATDVTNIILDPIFIFVFRLGVTGAATAHVISQYLMCGILLWKLMGQVDIFNMSTKHLQFCRFMKNGFLLLMRVIAVTFCVTLSASLAAREGSTSMAAFQVCLQVWLATSLLADGYAVAGQAILASAFAKKDYKRAAATASRVLQLGLVLGFVLAVILGAGLHFGARVFTKDDKVLHLISIGLPFVAGTQPINALAFVFDGVNFGASDFGYAAASLVMVAIVSILCLLFLSSTHGFIGLWFGLTIYMSLRAAVGFWRWFGFDNSGFKSDSSFLKQALREVKNQIIGNRTKKLSFLKLGAIPAIASVLADADDSDECNNILVQSAAALGSFACGFEAGVQAVLDAGVFPHLLRLLTNTDEKVVDAGARSLRMIFQSNQAPKYDFLQEKNMEFLFSLLNSENENVSGLGASIIAHACGTSVEQRVLCEAGVLEKLVILLDGSLSQREACLESLATVLKNNPEAVSDFVGLESGKYFNSVTELTKDRYPRTRLLSCLCLVVIYNTSPSYFINMGTKSSLITTLLELLNDPGQSGDDAALGLSCLIAEKEDLQQLAYEADAIKNIVEILKTGSELQSKRLQGLFLSLAELCSKLEDCRCSFLSLQVLDLLTDALRHKDADVRAAACICFRNAARSVKSLSAGRFNSDHVMLPLVQLLHDPSSSVQVAVLGALNNIVMDFSSPKSSFIEYGGIKQLTELSKSMDPNTRCSALRALRNLMFLADIKRKELFYSDVKAQGLACLISDPEPPVQEQALALLRNLVDGCISSIEFVFDEDGLILDTVGRQLRKAPQAQMAIQGMYVLTNVASGTELHKEAVMEQLFPQAKAGSENFMLKFLQSDESQLRSAAVWTIINLISPSSPGAFDRHVKLRNAGIIPQLKNMVNDACLDVKIRIRTVLGQSMSFGDNY</sequence>
<dbReference type="SMART" id="SM00185">
    <property type="entry name" value="ARM"/>
    <property type="match status" value="7"/>
</dbReference>
<name>A0A7G2DZX9_ARATH</name>
<dbReference type="InterPro" id="IPR002528">
    <property type="entry name" value="MATE_fam"/>
</dbReference>
<keyword evidence="8 11" id="KW-1133">Transmembrane helix</keyword>
<dbReference type="InterPro" id="IPR016024">
    <property type="entry name" value="ARM-type_fold"/>
</dbReference>
<evidence type="ECO:0000313" key="13">
    <source>
        <dbReference type="Proteomes" id="UP000516314"/>
    </source>
</evidence>
<dbReference type="GO" id="GO:0005634">
    <property type="term" value="C:nucleus"/>
    <property type="evidence" value="ECO:0007669"/>
    <property type="project" value="UniProtKB-SubCell"/>
</dbReference>
<keyword evidence="9 11" id="KW-0472">Membrane</keyword>
<dbReference type="Pfam" id="PF00514">
    <property type="entry name" value="Arm"/>
    <property type="match status" value="1"/>
</dbReference>
<dbReference type="FunFam" id="1.25.10.10:FF:000440">
    <property type="entry name" value="Armadillo repeat-containing protein 8"/>
    <property type="match status" value="1"/>
</dbReference>
<keyword evidence="6 11" id="KW-0812">Transmembrane</keyword>
<dbReference type="PANTHER" id="PTHR15651">
    <property type="entry name" value="ARMADILLO REPEAT-CONTAINING PROTEIN 8"/>
    <property type="match status" value="1"/>
</dbReference>
<gene>
    <name evidence="12" type="ORF">AT9943_LOCUS3601</name>
</gene>
<protein>
    <recommendedName>
        <fullName evidence="11">Protein DETOXIFICATION</fullName>
    </recommendedName>
    <alternativeName>
        <fullName evidence="11">Multidrug and toxic compound extrusion protein</fullName>
    </alternativeName>
</protein>
<evidence type="ECO:0000313" key="12">
    <source>
        <dbReference type="EMBL" id="CAD5315220.1"/>
    </source>
</evidence>
<evidence type="ECO:0000256" key="9">
    <source>
        <dbReference type="ARBA" id="ARBA00023136"/>
    </source>
</evidence>
<evidence type="ECO:0000256" key="5">
    <source>
        <dbReference type="ARBA" id="ARBA00022490"/>
    </source>
</evidence>
<dbReference type="GO" id="GO:0016020">
    <property type="term" value="C:membrane"/>
    <property type="evidence" value="ECO:0007669"/>
    <property type="project" value="UniProtKB-SubCell"/>
</dbReference>
<dbReference type="InterPro" id="IPR038739">
    <property type="entry name" value="ARMC8/Vid28"/>
</dbReference>
<dbReference type="FunFam" id="1.25.10.10:FF:000416">
    <property type="entry name" value="Armadillo repeat-containing protein 8"/>
    <property type="match status" value="1"/>
</dbReference>
<keyword evidence="5" id="KW-0963">Cytoplasm</keyword>
<feature type="transmembrane region" description="Helical" evidence="11">
    <location>
        <begin position="314"/>
        <end position="336"/>
    </location>
</feature>
<dbReference type="InterPro" id="IPR011989">
    <property type="entry name" value="ARM-like"/>
</dbReference>
<evidence type="ECO:0000256" key="7">
    <source>
        <dbReference type="ARBA" id="ARBA00022737"/>
    </source>
</evidence>
<feature type="transmembrane region" description="Helical" evidence="11">
    <location>
        <begin position="264"/>
        <end position="293"/>
    </location>
</feature>
<evidence type="ECO:0000256" key="2">
    <source>
        <dbReference type="ARBA" id="ARBA00004141"/>
    </source>
</evidence>
<evidence type="ECO:0000256" key="4">
    <source>
        <dbReference type="ARBA" id="ARBA00010199"/>
    </source>
</evidence>
<accession>A0A7G2DZX9</accession>
<dbReference type="GO" id="GO:0005737">
    <property type="term" value="C:cytoplasm"/>
    <property type="evidence" value="ECO:0007669"/>
    <property type="project" value="UniProtKB-SubCell"/>
</dbReference>
<proteinExistence type="inferred from homology"/>